<evidence type="ECO:0000256" key="1">
    <source>
        <dbReference type="ARBA" id="ARBA00022801"/>
    </source>
</evidence>
<dbReference type="SUPFAM" id="SSF51445">
    <property type="entry name" value="(Trans)glycosidases"/>
    <property type="match status" value="1"/>
</dbReference>
<evidence type="ECO:0000313" key="4">
    <source>
        <dbReference type="EMBL" id="MPM26789.1"/>
    </source>
</evidence>
<dbReference type="PANTHER" id="PTHR10357">
    <property type="entry name" value="ALPHA-AMYLASE FAMILY MEMBER"/>
    <property type="match status" value="1"/>
</dbReference>
<dbReference type="EMBL" id="VSSQ01004827">
    <property type="protein sequence ID" value="MPM26789.1"/>
    <property type="molecule type" value="Genomic_DNA"/>
</dbReference>
<dbReference type="PANTHER" id="PTHR10357:SF210">
    <property type="entry name" value="MALTODEXTRIN GLUCOSIDASE"/>
    <property type="match status" value="1"/>
</dbReference>
<dbReference type="InterPro" id="IPR006047">
    <property type="entry name" value="GH13_cat_dom"/>
</dbReference>
<evidence type="ECO:0000256" key="2">
    <source>
        <dbReference type="ARBA" id="ARBA00023295"/>
    </source>
</evidence>
<keyword evidence="1" id="KW-0378">Hydrolase</keyword>
<dbReference type="AlphaFoldDB" id="A0A644YEN8"/>
<evidence type="ECO:0000259" key="3">
    <source>
        <dbReference type="Pfam" id="PF00128"/>
    </source>
</evidence>
<dbReference type="Gene3D" id="3.20.20.80">
    <property type="entry name" value="Glycosidases"/>
    <property type="match status" value="1"/>
</dbReference>
<protein>
    <recommendedName>
        <fullName evidence="3">Glycosyl hydrolase family 13 catalytic domain-containing protein</fullName>
    </recommendedName>
</protein>
<keyword evidence="2" id="KW-0326">Glycosidase</keyword>
<dbReference type="SUPFAM" id="SSF51011">
    <property type="entry name" value="Glycosyl hydrolase domain"/>
    <property type="match status" value="1"/>
</dbReference>
<sequence length="234" mass="26513">MGEVVHGDYRNWVSPTRLDSVTNYECYKGLYSSFVDKNFFEIAYSFNRQFGPDGMYRNLPLYAFADNHDVNRVASLLTQPAHLFPLYCLLFTMPGVPSIYYGSEFGLTGKRTQNDDSALRPCLDLAALQQNCPQPHLPATLARLAALRQSLPALKLGDYQQVWVNHEQLIFARSFLGQTVYVAINAAEQPVEVQFDLFQPADSFQDRLNGGEQISIQNNHCRITLPPCWARVLV</sequence>
<dbReference type="InterPro" id="IPR017853">
    <property type="entry name" value="GH"/>
</dbReference>
<proteinExistence type="predicted"/>
<comment type="caution">
    <text evidence="4">The sequence shown here is derived from an EMBL/GenBank/DDBJ whole genome shotgun (WGS) entry which is preliminary data.</text>
</comment>
<dbReference type="GO" id="GO:0005975">
    <property type="term" value="P:carbohydrate metabolic process"/>
    <property type="evidence" value="ECO:0007669"/>
    <property type="project" value="InterPro"/>
</dbReference>
<dbReference type="InterPro" id="IPR013780">
    <property type="entry name" value="Glyco_hydro_b"/>
</dbReference>
<reference evidence="4" key="1">
    <citation type="submission" date="2019-08" db="EMBL/GenBank/DDBJ databases">
        <authorList>
            <person name="Kucharzyk K."/>
            <person name="Murdoch R.W."/>
            <person name="Higgins S."/>
            <person name="Loffler F."/>
        </authorList>
    </citation>
    <scope>NUCLEOTIDE SEQUENCE</scope>
</reference>
<dbReference type="Gene3D" id="2.60.40.1180">
    <property type="entry name" value="Golgi alpha-mannosidase II"/>
    <property type="match status" value="1"/>
</dbReference>
<dbReference type="Pfam" id="PF00128">
    <property type="entry name" value="Alpha-amylase"/>
    <property type="match status" value="1"/>
</dbReference>
<gene>
    <name evidence="4" type="ORF">SDC9_73294</name>
</gene>
<accession>A0A644YEN8</accession>
<name>A0A644YEN8_9ZZZZ</name>
<organism evidence="4">
    <name type="scientific">bioreactor metagenome</name>
    <dbReference type="NCBI Taxonomy" id="1076179"/>
    <lineage>
        <taxon>unclassified sequences</taxon>
        <taxon>metagenomes</taxon>
        <taxon>ecological metagenomes</taxon>
    </lineage>
</organism>
<dbReference type="GO" id="GO:0016798">
    <property type="term" value="F:hydrolase activity, acting on glycosyl bonds"/>
    <property type="evidence" value="ECO:0007669"/>
    <property type="project" value="UniProtKB-KW"/>
</dbReference>
<feature type="domain" description="Glycosyl hydrolase family 13 catalytic" evidence="3">
    <location>
        <begin position="1"/>
        <end position="116"/>
    </location>
</feature>